<proteinExistence type="predicted"/>
<feature type="compositionally biased region" description="Low complexity" evidence="1">
    <location>
        <begin position="59"/>
        <end position="70"/>
    </location>
</feature>
<sequence>MAGVLILNWTVCPTFTLNEVVKPSIVWPPPDAFSHSEGGEPGFEFSHATGLPPASHGPAAARTAGVASAARHPATRANTISRLARTRMGAAFMTIVPSLRAP</sequence>
<keyword evidence="3" id="KW-1185">Reference proteome</keyword>
<name>A0ABW1AAP7_9ACTN</name>
<feature type="region of interest" description="Disordered" evidence="1">
    <location>
        <begin position="32"/>
        <end position="73"/>
    </location>
</feature>
<comment type="caution">
    <text evidence="2">The sequence shown here is derived from an EMBL/GenBank/DDBJ whole genome shotgun (WGS) entry which is preliminary data.</text>
</comment>
<evidence type="ECO:0000313" key="2">
    <source>
        <dbReference type="EMBL" id="MFC5751783.1"/>
    </source>
</evidence>
<dbReference type="Proteomes" id="UP001596074">
    <property type="component" value="Unassembled WGS sequence"/>
</dbReference>
<accession>A0ABW1AAP7</accession>
<organism evidence="2 3">
    <name type="scientific">Actinomadura rugatobispora</name>
    <dbReference type="NCBI Taxonomy" id="1994"/>
    <lineage>
        <taxon>Bacteria</taxon>
        <taxon>Bacillati</taxon>
        <taxon>Actinomycetota</taxon>
        <taxon>Actinomycetes</taxon>
        <taxon>Streptosporangiales</taxon>
        <taxon>Thermomonosporaceae</taxon>
        <taxon>Actinomadura</taxon>
    </lineage>
</organism>
<evidence type="ECO:0000256" key="1">
    <source>
        <dbReference type="SAM" id="MobiDB-lite"/>
    </source>
</evidence>
<protein>
    <submittedName>
        <fullName evidence="2">Uncharacterized protein</fullName>
    </submittedName>
</protein>
<reference evidence="3" key="1">
    <citation type="journal article" date="2019" name="Int. J. Syst. Evol. Microbiol.">
        <title>The Global Catalogue of Microorganisms (GCM) 10K type strain sequencing project: providing services to taxonomists for standard genome sequencing and annotation.</title>
        <authorList>
            <consortium name="The Broad Institute Genomics Platform"/>
            <consortium name="The Broad Institute Genome Sequencing Center for Infectious Disease"/>
            <person name="Wu L."/>
            <person name="Ma J."/>
        </authorList>
    </citation>
    <scope>NUCLEOTIDE SEQUENCE [LARGE SCALE GENOMIC DNA]</scope>
    <source>
        <strain evidence="3">KCTC 42087</strain>
    </source>
</reference>
<gene>
    <name evidence="2" type="ORF">ACFPZN_39750</name>
</gene>
<evidence type="ECO:0000313" key="3">
    <source>
        <dbReference type="Proteomes" id="UP001596074"/>
    </source>
</evidence>
<dbReference type="RefSeq" id="WP_378287763.1">
    <property type="nucleotide sequence ID" value="NZ_JBHSON010000075.1"/>
</dbReference>
<dbReference type="EMBL" id="JBHSON010000075">
    <property type="protein sequence ID" value="MFC5751783.1"/>
    <property type="molecule type" value="Genomic_DNA"/>
</dbReference>